<feature type="transmembrane region" description="Helical" evidence="7">
    <location>
        <begin position="336"/>
        <end position="356"/>
    </location>
</feature>
<dbReference type="EMBL" id="AEQN01000008">
    <property type="protein sequence ID" value="EFV02415.1"/>
    <property type="molecule type" value="Genomic_DNA"/>
</dbReference>
<feature type="domain" description="MacB-like periplasmic core" evidence="9">
    <location>
        <begin position="21"/>
        <end position="253"/>
    </location>
</feature>
<keyword evidence="3 7" id="KW-0812">Transmembrane</keyword>
<evidence type="ECO:0000256" key="3">
    <source>
        <dbReference type="ARBA" id="ARBA00022692"/>
    </source>
</evidence>
<feature type="transmembrane region" description="Helical" evidence="7">
    <location>
        <begin position="376"/>
        <end position="396"/>
    </location>
</feature>
<keyword evidence="5 7" id="KW-0472">Membrane</keyword>
<dbReference type="GO" id="GO:0022857">
    <property type="term" value="F:transmembrane transporter activity"/>
    <property type="evidence" value="ECO:0007669"/>
    <property type="project" value="TreeGrafter"/>
</dbReference>
<dbReference type="AlphaFoldDB" id="E6MER7"/>
<dbReference type="Proteomes" id="UP000004754">
    <property type="component" value="Unassembled WGS sequence"/>
</dbReference>
<name>E6MER7_9FIRM</name>
<evidence type="ECO:0000256" key="5">
    <source>
        <dbReference type="ARBA" id="ARBA00023136"/>
    </source>
</evidence>
<feature type="domain" description="ABC3 transporter permease C-terminal" evidence="8">
    <location>
        <begin position="293"/>
        <end position="406"/>
    </location>
</feature>
<evidence type="ECO:0000256" key="1">
    <source>
        <dbReference type="ARBA" id="ARBA00004651"/>
    </source>
</evidence>
<evidence type="ECO:0000256" key="7">
    <source>
        <dbReference type="SAM" id="Phobius"/>
    </source>
</evidence>
<evidence type="ECO:0000259" key="9">
    <source>
        <dbReference type="Pfam" id="PF12704"/>
    </source>
</evidence>
<gene>
    <name evidence="10" type="ORF">HMP0721_0510</name>
</gene>
<dbReference type="InterPro" id="IPR003838">
    <property type="entry name" value="ABC3_permease_C"/>
</dbReference>
<keyword evidence="4 7" id="KW-1133">Transmembrane helix</keyword>
<dbReference type="Pfam" id="PF02687">
    <property type="entry name" value="FtsX"/>
    <property type="match status" value="1"/>
</dbReference>
<evidence type="ECO:0000259" key="8">
    <source>
        <dbReference type="Pfam" id="PF02687"/>
    </source>
</evidence>
<evidence type="ECO:0000256" key="6">
    <source>
        <dbReference type="ARBA" id="ARBA00038076"/>
    </source>
</evidence>
<evidence type="ECO:0000313" key="10">
    <source>
        <dbReference type="EMBL" id="EFV02415.1"/>
    </source>
</evidence>
<dbReference type="HOGENOM" id="CLU_000604_8_0_9"/>
<comment type="similarity">
    <text evidence="6">Belongs to the ABC-4 integral membrane protein family.</text>
</comment>
<sequence length="413" mass="43943">MNLRENIGLAINSLKNNKLRSILTMLGIIIGIASVIAIASIGSAISRSLSQSLQDIAGKSIDVSVEARNSEAAIEPRSADLITQDMLKAFKTKFAGRIQDAGVYTAGGSGHLDDLRQSKVTLSGANAGYLHFRGVKLISGRFFSNDDIDNTRSVALISHSQALKTFGHADPVGRHVTVSGDTATSDFRIIGVYKNAKSDQNPFSSNMSNTADTVYIPTTMAANLTGTTANYGEMIVTVRSDANTESLSKDIRQWFNTRYYANNTQFHIGTINIEKEADQINQQMNTLSTGIALIAGVSLLVGGIGVMNIMLVSVTERTREIGIRKALGASNADIRLQFIIEAIIICIIGGLIGITVGGGLGALGGILLHIQVYPTLSSIITAVLFSMGIGIFFGAYPAGKAAKLNPIDALRYE</sequence>
<dbReference type="Pfam" id="PF12704">
    <property type="entry name" value="MacB_PCD"/>
    <property type="match status" value="1"/>
</dbReference>
<keyword evidence="11" id="KW-1185">Reference proteome</keyword>
<keyword evidence="2" id="KW-1003">Cell membrane</keyword>
<evidence type="ECO:0000313" key="11">
    <source>
        <dbReference type="Proteomes" id="UP000004754"/>
    </source>
</evidence>
<dbReference type="GO" id="GO:0005886">
    <property type="term" value="C:plasma membrane"/>
    <property type="evidence" value="ECO:0007669"/>
    <property type="project" value="UniProtKB-SubCell"/>
</dbReference>
<dbReference type="eggNOG" id="COG0577">
    <property type="taxonomic scope" value="Bacteria"/>
</dbReference>
<dbReference type="PANTHER" id="PTHR30572">
    <property type="entry name" value="MEMBRANE COMPONENT OF TRANSPORTER-RELATED"/>
    <property type="match status" value="1"/>
</dbReference>
<evidence type="ECO:0000256" key="2">
    <source>
        <dbReference type="ARBA" id="ARBA00022475"/>
    </source>
</evidence>
<proteinExistence type="inferred from homology"/>
<comment type="caution">
    <text evidence="10">The sequence shown here is derived from an EMBL/GenBank/DDBJ whole genome shotgun (WGS) entry which is preliminary data.</text>
</comment>
<feature type="transmembrane region" description="Helical" evidence="7">
    <location>
        <begin position="291"/>
        <end position="315"/>
    </location>
</feature>
<dbReference type="PANTHER" id="PTHR30572:SF4">
    <property type="entry name" value="ABC TRANSPORTER PERMEASE YTRF"/>
    <property type="match status" value="1"/>
</dbReference>
<organism evidence="10 11">
    <name type="scientific">Pseudoramibacter alactolyticus ATCC 23263</name>
    <dbReference type="NCBI Taxonomy" id="887929"/>
    <lineage>
        <taxon>Bacteria</taxon>
        <taxon>Bacillati</taxon>
        <taxon>Bacillota</taxon>
        <taxon>Clostridia</taxon>
        <taxon>Eubacteriales</taxon>
        <taxon>Eubacteriaceae</taxon>
        <taxon>Pseudoramibacter</taxon>
    </lineage>
</organism>
<reference evidence="10 11" key="1">
    <citation type="submission" date="2010-12" db="EMBL/GenBank/DDBJ databases">
        <authorList>
            <person name="Muzny D."/>
            <person name="Qin X."/>
            <person name="Deng J."/>
            <person name="Jiang H."/>
            <person name="Liu Y."/>
            <person name="Qu J."/>
            <person name="Song X.-Z."/>
            <person name="Zhang L."/>
            <person name="Thornton R."/>
            <person name="Coyle M."/>
            <person name="Francisco L."/>
            <person name="Jackson L."/>
            <person name="Javaid M."/>
            <person name="Korchina V."/>
            <person name="Kovar C."/>
            <person name="Mata R."/>
            <person name="Mathew T."/>
            <person name="Ngo R."/>
            <person name="Nguyen L."/>
            <person name="Nguyen N."/>
            <person name="Okwuonu G."/>
            <person name="Ongeri F."/>
            <person name="Pham C."/>
            <person name="Simmons D."/>
            <person name="Wilczek-Boney K."/>
            <person name="Hale W."/>
            <person name="Jakkamsetti A."/>
            <person name="Pham P."/>
            <person name="Ruth R."/>
            <person name="San Lucas F."/>
            <person name="Warren J."/>
            <person name="Zhang J."/>
            <person name="Zhao Z."/>
            <person name="Zhou C."/>
            <person name="Zhu D."/>
            <person name="Lee S."/>
            <person name="Bess C."/>
            <person name="Blankenburg K."/>
            <person name="Forbes L."/>
            <person name="Fu Q."/>
            <person name="Gubbala S."/>
            <person name="Hirani K."/>
            <person name="Jayaseelan J.C."/>
            <person name="Lara F."/>
            <person name="Munidasa M."/>
            <person name="Palculict T."/>
            <person name="Patil S."/>
            <person name="Pu L.-L."/>
            <person name="Saada N."/>
            <person name="Tang L."/>
            <person name="Weissenberger G."/>
            <person name="Zhu Y."/>
            <person name="Hemphill L."/>
            <person name="Shang Y."/>
            <person name="Youmans B."/>
            <person name="Ayvaz T."/>
            <person name="Ross M."/>
            <person name="Santibanez J."/>
            <person name="Aqrawi P."/>
            <person name="Gross S."/>
            <person name="Joshi V."/>
            <person name="Fowler G."/>
            <person name="Nazareth L."/>
            <person name="Reid J."/>
            <person name="Worley K."/>
            <person name="Petrosino J."/>
            <person name="Highlander S."/>
            <person name="Gibbs R."/>
        </authorList>
    </citation>
    <scope>NUCLEOTIDE SEQUENCE [LARGE SCALE GENOMIC DNA]</scope>
    <source>
        <strain evidence="10 11">ATCC 23263</strain>
    </source>
</reference>
<protein>
    <submittedName>
        <fullName evidence="10">Efflux ABC transporter, permease protein</fullName>
    </submittedName>
</protein>
<dbReference type="InterPro" id="IPR025857">
    <property type="entry name" value="MacB_PCD"/>
</dbReference>
<accession>E6MER7</accession>
<dbReference type="InterPro" id="IPR050250">
    <property type="entry name" value="Macrolide_Exporter_MacB"/>
</dbReference>
<evidence type="ECO:0000256" key="4">
    <source>
        <dbReference type="ARBA" id="ARBA00022989"/>
    </source>
</evidence>
<dbReference type="RefSeq" id="WP_006597929.1">
    <property type="nucleotide sequence ID" value="NZ_GL622359.1"/>
</dbReference>
<comment type="subcellular location">
    <subcellularLocation>
        <location evidence="1">Cell membrane</location>
        <topology evidence="1">Multi-pass membrane protein</topology>
    </subcellularLocation>
</comment>
<feature type="transmembrane region" description="Helical" evidence="7">
    <location>
        <begin position="21"/>
        <end position="45"/>
    </location>
</feature>
<dbReference type="STRING" id="887929.HMP0721_0510"/>